<dbReference type="AlphaFoldDB" id="A0A840CY29"/>
<dbReference type="PROSITE" id="PS51820">
    <property type="entry name" value="PA14"/>
    <property type="match status" value="1"/>
</dbReference>
<dbReference type="Proteomes" id="UP000560658">
    <property type="component" value="Unassembled WGS sequence"/>
</dbReference>
<proteinExistence type="inferred from homology"/>
<dbReference type="Gene3D" id="3.20.20.300">
    <property type="entry name" value="Glycoside hydrolase, family 3, N-terminal domain"/>
    <property type="match status" value="1"/>
</dbReference>
<dbReference type="Pfam" id="PF07691">
    <property type="entry name" value="PA14"/>
    <property type="match status" value="1"/>
</dbReference>
<dbReference type="InterPro" id="IPR050288">
    <property type="entry name" value="Cellulose_deg_GH3"/>
</dbReference>
<dbReference type="InterPro" id="IPR036962">
    <property type="entry name" value="Glyco_hydro_3_N_sf"/>
</dbReference>
<comment type="similarity">
    <text evidence="1">Belongs to the glycosyl hydrolase 3 family.</text>
</comment>
<keyword evidence="6" id="KW-1185">Reference proteome</keyword>
<dbReference type="InterPro" id="IPR013783">
    <property type="entry name" value="Ig-like_fold"/>
</dbReference>
<feature type="domain" description="PA14" evidence="4">
    <location>
        <begin position="414"/>
        <end position="565"/>
    </location>
</feature>
<dbReference type="InterPro" id="IPR011658">
    <property type="entry name" value="PA14_dom"/>
</dbReference>
<dbReference type="InterPro" id="IPR036881">
    <property type="entry name" value="Glyco_hydro_3_C_sf"/>
</dbReference>
<dbReference type="PANTHER" id="PTHR42715:SF10">
    <property type="entry name" value="BETA-GLUCOSIDASE"/>
    <property type="match status" value="1"/>
</dbReference>
<organism evidence="5 6">
    <name type="scientific">Bacteroides reticulotermitis</name>
    <dbReference type="NCBI Taxonomy" id="1133319"/>
    <lineage>
        <taxon>Bacteria</taxon>
        <taxon>Pseudomonadati</taxon>
        <taxon>Bacteroidota</taxon>
        <taxon>Bacteroidia</taxon>
        <taxon>Bacteroidales</taxon>
        <taxon>Bacteroidaceae</taxon>
        <taxon>Bacteroides</taxon>
    </lineage>
</organism>
<evidence type="ECO:0000313" key="6">
    <source>
        <dbReference type="Proteomes" id="UP000560658"/>
    </source>
</evidence>
<dbReference type="Gene3D" id="2.60.120.260">
    <property type="entry name" value="Galactose-binding domain-like"/>
    <property type="match status" value="1"/>
</dbReference>
<evidence type="ECO:0000256" key="1">
    <source>
        <dbReference type="ARBA" id="ARBA00005336"/>
    </source>
</evidence>
<name>A0A840CY29_9BACE</name>
<dbReference type="GO" id="GO:0005975">
    <property type="term" value="P:carbohydrate metabolic process"/>
    <property type="evidence" value="ECO:0007669"/>
    <property type="project" value="InterPro"/>
</dbReference>
<protein>
    <submittedName>
        <fullName evidence="5">Beta-glucosidase</fullName>
        <ecNumber evidence="5">3.2.1.21</ecNumber>
    </submittedName>
</protein>
<dbReference type="GO" id="GO:0008422">
    <property type="term" value="F:beta-glucosidase activity"/>
    <property type="evidence" value="ECO:0007669"/>
    <property type="project" value="UniProtKB-EC"/>
</dbReference>
<feature type="signal peptide" evidence="3">
    <location>
        <begin position="1"/>
        <end position="22"/>
    </location>
</feature>
<dbReference type="SUPFAM" id="SSF51445">
    <property type="entry name" value="(Trans)glycosidases"/>
    <property type="match status" value="1"/>
</dbReference>
<keyword evidence="2 5" id="KW-0378">Hydrolase</keyword>
<evidence type="ECO:0000256" key="3">
    <source>
        <dbReference type="SAM" id="SignalP"/>
    </source>
</evidence>
<dbReference type="Pfam" id="PF14310">
    <property type="entry name" value="Fn3-like"/>
    <property type="match status" value="1"/>
</dbReference>
<dbReference type="Pfam" id="PF01915">
    <property type="entry name" value="Glyco_hydro_3_C"/>
    <property type="match status" value="1"/>
</dbReference>
<dbReference type="PRINTS" id="PR00133">
    <property type="entry name" value="GLHYDRLASE3"/>
</dbReference>
<evidence type="ECO:0000313" key="5">
    <source>
        <dbReference type="EMBL" id="MBB4044226.1"/>
    </source>
</evidence>
<dbReference type="Pfam" id="PF00933">
    <property type="entry name" value="Glyco_hydro_3"/>
    <property type="match status" value="1"/>
</dbReference>
<reference evidence="5" key="1">
    <citation type="submission" date="2020-08" db="EMBL/GenBank/DDBJ databases">
        <title>Genomic Encyclopedia of Type Strains, Phase IV (KMG-IV): sequencing the most valuable type-strain genomes for metagenomic binning, comparative biology and taxonomic classification.</title>
        <authorList>
            <person name="Goeker M."/>
        </authorList>
    </citation>
    <scope>NUCLEOTIDE SEQUENCE [LARGE SCALE GENOMIC DNA]</scope>
    <source>
        <strain evidence="5">DSM 105720</strain>
    </source>
</reference>
<feature type="chain" id="PRO_5032866718" evidence="3">
    <location>
        <begin position="23"/>
        <end position="818"/>
    </location>
</feature>
<accession>A0A840CY29</accession>
<dbReference type="InterPro" id="IPR001764">
    <property type="entry name" value="Glyco_hydro_3_N"/>
</dbReference>
<dbReference type="InterPro" id="IPR017853">
    <property type="entry name" value="GH"/>
</dbReference>
<dbReference type="SMART" id="SM01217">
    <property type="entry name" value="Fn3_like"/>
    <property type="match status" value="1"/>
</dbReference>
<dbReference type="InterPro" id="IPR037524">
    <property type="entry name" value="PA14/GLEYA"/>
</dbReference>
<sequence>MMNIKTISVGLCLFFGSMVGKAQVITPQAEQRAREIVSRMTLKEKIEYLSGYTSFSLRAIPRLSIPEIRLADGPQGIRNHAPNSTMYPSGILSASTWNRELVYRLGRGLGQDARARGVSILLGPGVNIYRAPLCGRNFEYFGEDPYLAGEAAKAYITGVQSEGVIATIKHFAANNQEWSRHHASSDIDERTLHEIYLPVFEKAVKEANVGAVMNSYNLLNGVHATEHKWLNIDLLRDTWGFKGILMSDWTSVYSAVGAANAGLDLEMPKGVFMNAGNLLPAIETGRVTEETINLKVQHILQTLIAYGLLDKEQQDRTIALDNPFSRRTALDLAREGVVLLKNTGNLLPLKGRTAVMGPNADRIPTGGGSGFVSPFSTVSVSQGLKGLQNKNTLLLTDDVIYDDIVAEFYTDSTRQTKGFVASYFKNKTLSGQPEVIRTEPSIDYDWKDGAPLDGFPVDGFSVRWTANYRSEVAGQLKLHIGGDDGYRLFVNDERVTGDWGNHSYSGREVELSVEANKEYRFRIEFYDNISSAIIRFNAYKLNEEKLRQGLAKVDNVVFCTGFNSNTEGEGFDRPFALAHYQELFIKKIASMHPNLVVVLNAGGGVDFTPWHEAAKAILMAWYPGQEGGQAIAEILTGKISPSGKLPISIERKWEDNPVYGSYYENLRAEIKRIDYSEGVFVGYRGYDRSGKEPFYPFGYGLSYSSFAYGNLAVEKVGDYQLAVSFEVKNTGKMDAAEVAQVYVHDVQSTVPRPLKELKGYEKVFLKKGESKRLSLVLDERAFSYYDMNLHRFVVEPGEFEILVGPDSRQLPLKATVTW</sequence>
<dbReference type="PANTHER" id="PTHR42715">
    <property type="entry name" value="BETA-GLUCOSIDASE"/>
    <property type="match status" value="1"/>
</dbReference>
<dbReference type="InterPro" id="IPR002772">
    <property type="entry name" value="Glyco_hydro_3_C"/>
</dbReference>
<evidence type="ECO:0000256" key="2">
    <source>
        <dbReference type="ARBA" id="ARBA00022801"/>
    </source>
</evidence>
<dbReference type="EC" id="3.2.1.21" evidence="5"/>
<dbReference type="SUPFAM" id="SSF52279">
    <property type="entry name" value="Beta-D-glucan exohydrolase, C-terminal domain"/>
    <property type="match status" value="1"/>
</dbReference>
<dbReference type="SMART" id="SM00758">
    <property type="entry name" value="PA14"/>
    <property type="match status" value="1"/>
</dbReference>
<dbReference type="InterPro" id="IPR026891">
    <property type="entry name" value="Fn3-like"/>
</dbReference>
<comment type="caution">
    <text evidence="5">The sequence shown here is derived from an EMBL/GenBank/DDBJ whole genome shotgun (WGS) entry which is preliminary data.</text>
</comment>
<evidence type="ECO:0000259" key="4">
    <source>
        <dbReference type="PROSITE" id="PS51820"/>
    </source>
</evidence>
<dbReference type="Gene3D" id="3.40.50.1700">
    <property type="entry name" value="Glycoside hydrolase family 3 C-terminal domain"/>
    <property type="match status" value="1"/>
</dbReference>
<keyword evidence="3" id="KW-0732">Signal</keyword>
<gene>
    <name evidence="5" type="ORF">GGR06_002017</name>
</gene>
<dbReference type="Gene3D" id="2.60.40.10">
    <property type="entry name" value="Immunoglobulins"/>
    <property type="match status" value="1"/>
</dbReference>
<dbReference type="EMBL" id="JACIER010000007">
    <property type="protein sequence ID" value="MBB4044226.1"/>
    <property type="molecule type" value="Genomic_DNA"/>
</dbReference>
<dbReference type="FunFam" id="2.60.40.10:FF:000495">
    <property type="entry name" value="Periplasmic beta-glucosidase"/>
    <property type="match status" value="1"/>
</dbReference>
<keyword evidence="5" id="KW-0326">Glycosidase</keyword>